<dbReference type="EMBL" id="CP121196">
    <property type="protein sequence ID" value="XBH16661.1"/>
    <property type="molecule type" value="Genomic_DNA"/>
</dbReference>
<dbReference type="Pfam" id="PF00132">
    <property type="entry name" value="Hexapep"/>
    <property type="match status" value="2"/>
</dbReference>
<sequence>MTLQELVEELGGSIVQGDPEWMVDGVNSCEKAGAFDLAFADSDASVSAAFQGNAGVVVLKPGAVGQYPRGKCIIESEQPKLWFAKAAQLVKKHTHVATIAHSAVVAPDAKVDPGVLVGPCAVIGTHARIGDRTIIGAGVVIGENVTIGMHCHIFPRVVIYPGTTIGDRVIVQAGAVLGGDGFGYVRDSVSGAYTQFPQQGTLTIEDDVEIGANSTIDRGALEETRIRRGTKIDNLVHVGHNCDVGEHVILVALTGISGSSTIGNGAVLAGQVGIGDHVNVGPGVILGGQAGVFSGKTITNEGHRPGTVMFGTPARPLKQVLREQALLTRLTNEARPGRKDQTPQSS</sequence>
<dbReference type="InterPro" id="IPR001451">
    <property type="entry name" value="Hexapep"/>
</dbReference>
<dbReference type="AlphaFoldDB" id="A0AAU7DH20"/>
<evidence type="ECO:0000259" key="8">
    <source>
        <dbReference type="Pfam" id="PF04613"/>
    </source>
</evidence>
<keyword evidence="3 7" id="KW-0808">Transferase</keyword>
<dbReference type="GO" id="GO:0103118">
    <property type="term" value="F:UDP-3-O-[(3R)-3-hydroxyacyl]-glucosamine N-acyltransferase activity"/>
    <property type="evidence" value="ECO:0007669"/>
    <property type="project" value="UniProtKB-EC"/>
</dbReference>
<accession>A0AAU7DH20</accession>
<evidence type="ECO:0000256" key="3">
    <source>
        <dbReference type="ARBA" id="ARBA00022679"/>
    </source>
</evidence>
<organism evidence="9">
    <name type="scientific">Telmatobacter sp. DSM 110680</name>
    <dbReference type="NCBI Taxonomy" id="3036704"/>
    <lineage>
        <taxon>Bacteria</taxon>
        <taxon>Pseudomonadati</taxon>
        <taxon>Acidobacteriota</taxon>
        <taxon>Terriglobia</taxon>
        <taxon>Terriglobales</taxon>
        <taxon>Acidobacteriaceae</taxon>
        <taxon>Telmatobacter</taxon>
    </lineage>
</organism>
<dbReference type="Pfam" id="PF04613">
    <property type="entry name" value="LpxD"/>
    <property type="match status" value="1"/>
</dbReference>
<dbReference type="InterPro" id="IPR011004">
    <property type="entry name" value="Trimer_LpxA-like_sf"/>
</dbReference>
<evidence type="ECO:0000256" key="7">
    <source>
        <dbReference type="HAMAP-Rule" id="MF_00523"/>
    </source>
</evidence>
<comment type="catalytic activity">
    <reaction evidence="7">
        <text>a UDP-3-O-[(3R)-3-hydroxyacyl]-alpha-D-glucosamine + a (3R)-hydroxyacyl-[ACP] = a UDP-2-N,3-O-bis[(3R)-3-hydroxyacyl]-alpha-D-glucosamine + holo-[ACP] + H(+)</text>
        <dbReference type="Rhea" id="RHEA:53836"/>
        <dbReference type="Rhea" id="RHEA-COMP:9685"/>
        <dbReference type="Rhea" id="RHEA-COMP:9945"/>
        <dbReference type="ChEBI" id="CHEBI:15378"/>
        <dbReference type="ChEBI" id="CHEBI:64479"/>
        <dbReference type="ChEBI" id="CHEBI:78827"/>
        <dbReference type="ChEBI" id="CHEBI:137740"/>
        <dbReference type="ChEBI" id="CHEBI:137748"/>
        <dbReference type="EC" id="2.3.1.191"/>
    </reaction>
</comment>
<evidence type="ECO:0000256" key="6">
    <source>
        <dbReference type="ARBA" id="ARBA00023315"/>
    </source>
</evidence>
<dbReference type="InterPro" id="IPR018357">
    <property type="entry name" value="Hexapep_transf_CS"/>
</dbReference>
<comment type="function">
    <text evidence="7">Catalyzes the N-acylation of UDP-3-O-acylglucosamine using 3-hydroxyacyl-ACP as the acyl donor. Is involved in the biosynthesis of lipid A, a phosphorylated glycolipid that anchors the lipopolysaccharide to the outer membrane of the cell.</text>
</comment>
<feature type="domain" description="UDP-3-O-[3-hydroxymyristoyl] glucosamine N-acyltransferase non-repeat region" evidence="8">
    <location>
        <begin position="23"/>
        <end position="89"/>
    </location>
</feature>
<keyword evidence="5 7" id="KW-0443">Lipid metabolism</keyword>
<keyword evidence="4 7" id="KW-0677">Repeat</keyword>
<dbReference type="InterPro" id="IPR007691">
    <property type="entry name" value="LpxD"/>
</dbReference>
<dbReference type="GO" id="GO:0009245">
    <property type="term" value="P:lipid A biosynthetic process"/>
    <property type="evidence" value="ECO:0007669"/>
    <property type="project" value="UniProtKB-UniRule"/>
</dbReference>
<dbReference type="Gene3D" id="2.160.10.10">
    <property type="entry name" value="Hexapeptide repeat proteins"/>
    <property type="match status" value="1"/>
</dbReference>
<dbReference type="PROSITE" id="PS00101">
    <property type="entry name" value="HEXAPEP_TRANSFERASES"/>
    <property type="match status" value="2"/>
</dbReference>
<keyword evidence="1 7" id="KW-0444">Lipid biosynthesis</keyword>
<dbReference type="GO" id="GO:0016410">
    <property type="term" value="F:N-acyltransferase activity"/>
    <property type="evidence" value="ECO:0007669"/>
    <property type="project" value="InterPro"/>
</dbReference>
<dbReference type="PANTHER" id="PTHR43378">
    <property type="entry name" value="UDP-3-O-ACYLGLUCOSAMINE N-ACYLTRANSFERASE"/>
    <property type="match status" value="1"/>
</dbReference>
<comment type="subunit">
    <text evidence="7">Homotrimer.</text>
</comment>
<dbReference type="Gene3D" id="3.40.1390.10">
    <property type="entry name" value="MurE/MurF, N-terminal domain"/>
    <property type="match status" value="1"/>
</dbReference>
<evidence type="ECO:0000256" key="1">
    <source>
        <dbReference type="ARBA" id="ARBA00022516"/>
    </source>
</evidence>
<dbReference type="InterPro" id="IPR020573">
    <property type="entry name" value="UDP_GlcNAc_AcTrfase_non-rep"/>
</dbReference>
<comment type="pathway">
    <text evidence="7">Bacterial outer membrane biogenesis; LPS lipid A biosynthesis.</text>
</comment>
<gene>
    <name evidence="7 9" type="primary">lpxD</name>
    <name evidence="9" type="ORF">P8935_19055</name>
</gene>
<keyword evidence="2 7" id="KW-0441">Lipid A biosynthesis</keyword>
<dbReference type="Pfam" id="PF14602">
    <property type="entry name" value="Hexapep_2"/>
    <property type="match status" value="1"/>
</dbReference>
<protein>
    <recommendedName>
        <fullName evidence="7">UDP-3-O-acylglucosamine N-acyltransferase</fullName>
        <ecNumber evidence="7">2.3.1.191</ecNumber>
    </recommendedName>
</protein>
<dbReference type="EC" id="2.3.1.191" evidence="7"/>
<dbReference type="RefSeq" id="WP_348261890.1">
    <property type="nucleotide sequence ID" value="NZ_CP121196.1"/>
</dbReference>
<dbReference type="HAMAP" id="MF_00523">
    <property type="entry name" value="LpxD"/>
    <property type="match status" value="1"/>
</dbReference>
<dbReference type="CDD" id="cd03352">
    <property type="entry name" value="LbH_LpxD"/>
    <property type="match status" value="1"/>
</dbReference>
<dbReference type="NCBIfam" id="TIGR01853">
    <property type="entry name" value="lipid_A_lpxD"/>
    <property type="match status" value="1"/>
</dbReference>
<evidence type="ECO:0000313" key="9">
    <source>
        <dbReference type="EMBL" id="XBH16661.1"/>
    </source>
</evidence>
<dbReference type="NCBIfam" id="NF002060">
    <property type="entry name" value="PRK00892.1"/>
    <property type="match status" value="1"/>
</dbReference>
<feature type="active site" description="Proton acceptor" evidence="7">
    <location>
        <position position="240"/>
    </location>
</feature>
<keyword evidence="6 7" id="KW-0012">Acyltransferase</keyword>
<dbReference type="PANTHER" id="PTHR43378:SF2">
    <property type="entry name" value="UDP-3-O-ACYLGLUCOSAMINE N-ACYLTRANSFERASE 1, MITOCHONDRIAL-RELATED"/>
    <property type="match status" value="1"/>
</dbReference>
<dbReference type="GO" id="GO:0016020">
    <property type="term" value="C:membrane"/>
    <property type="evidence" value="ECO:0007669"/>
    <property type="project" value="GOC"/>
</dbReference>
<evidence type="ECO:0000256" key="4">
    <source>
        <dbReference type="ARBA" id="ARBA00022737"/>
    </source>
</evidence>
<comment type="similarity">
    <text evidence="7">Belongs to the transferase hexapeptide repeat family. LpxD subfamily.</text>
</comment>
<reference evidence="9" key="1">
    <citation type="submission" date="2023-03" db="EMBL/GenBank/DDBJ databases">
        <title>Edaphobacter sp.</title>
        <authorList>
            <person name="Huber K.J."/>
            <person name="Papendorf J."/>
            <person name="Pilke C."/>
            <person name="Bunk B."/>
            <person name="Sproeer C."/>
            <person name="Pester M."/>
        </authorList>
    </citation>
    <scope>NUCLEOTIDE SEQUENCE</scope>
    <source>
        <strain evidence="9">DSM 110680</strain>
    </source>
</reference>
<name>A0AAU7DH20_9BACT</name>
<proteinExistence type="inferred from homology"/>
<evidence type="ECO:0000256" key="5">
    <source>
        <dbReference type="ARBA" id="ARBA00023098"/>
    </source>
</evidence>
<evidence type="ECO:0000256" key="2">
    <source>
        <dbReference type="ARBA" id="ARBA00022556"/>
    </source>
</evidence>
<dbReference type="SUPFAM" id="SSF51161">
    <property type="entry name" value="Trimeric LpxA-like enzymes"/>
    <property type="match status" value="1"/>
</dbReference>